<protein>
    <submittedName>
        <fullName evidence="4">DNA-binding transcriptional regulator</fullName>
    </submittedName>
</protein>
<sequence length="234" mass="26434">MRRADRLFRIVQALRGGRLVTAQQLAHRLEVSERTIYRDVRDLMLSGVPIEGEAGVGYVLRRGFDLPPLMFERHEIEALVLGARMVQAWGGAGLAEAAGEALQKIAAVTPPALAERFERILLYAPGYKMPPDQRRRFDLVRAALDGRKLVDLAYRAKDGAESRRRIRPLGLYFWGGVWTLAAWCELRNDFRTFRLDLMTGFEPLEETFRAEPGRTLADLMARMKRPAEEGAPAA</sequence>
<dbReference type="RefSeq" id="WP_189045715.1">
    <property type="nucleotide sequence ID" value="NZ_BMJQ01000005.1"/>
</dbReference>
<accession>A0A8J3E3H4</accession>
<evidence type="ECO:0000256" key="1">
    <source>
        <dbReference type="ARBA" id="ARBA00023015"/>
    </source>
</evidence>
<dbReference type="InterPro" id="IPR036388">
    <property type="entry name" value="WH-like_DNA-bd_sf"/>
</dbReference>
<proteinExistence type="predicted"/>
<name>A0A8J3E3H4_9PROT</name>
<dbReference type="Gene3D" id="1.10.10.10">
    <property type="entry name" value="Winged helix-like DNA-binding domain superfamily/Winged helix DNA-binding domain"/>
    <property type="match status" value="1"/>
</dbReference>
<dbReference type="Pfam" id="PF08279">
    <property type="entry name" value="HTH_11"/>
    <property type="match status" value="1"/>
</dbReference>
<dbReference type="SUPFAM" id="SSF46785">
    <property type="entry name" value="Winged helix' DNA-binding domain"/>
    <property type="match status" value="1"/>
</dbReference>
<dbReference type="GO" id="GO:0003677">
    <property type="term" value="F:DNA binding"/>
    <property type="evidence" value="ECO:0007669"/>
    <property type="project" value="UniProtKB-KW"/>
</dbReference>
<dbReference type="PROSITE" id="PS51000">
    <property type="entry name" value="HTH_DEOR_2"/>
    <property type="match status" value="1"/>
</dbReference>
<dbReference type="GO" id="GO:0003700">
    <property type="term" value="F:DNA-binding transcription factor activity"/>
    <property type="evidence" value="ECO:0007669"/>
    <property type="project" value="InterPro"/>
</dbReference>
<dbReference type="InterPro" id="IPR036390">
    <property type="entry name" value="WH_DNA-bd_sf"/>
</dbReference>
<dbReference type="InterPro" id="IPR001034">
    <property type="entry name" value="DeoR_HTH"/>
</dbReference>
<keyword evidence="5" id="KW-1185">Reference proteome</keyword>
<dbReference type="EMBL" id="BMJQ01000005">
    <property type="protein sequence ID" value="GGF16443.1"/>
    <property type="molecule type" value="Genomic_DNA"/>
</dbReference>
<evidence type="ECO:0000256" key="2">
    <source>
        <dbReference type="ARBA" id="ARBA00023163"/>
    </source>
</evidence>
<reference evidence="4" key="1">
    <citation type="journal article" date="2014" name="Int. J. Syst. Evol. Microbiol.">
        <title>Complete genome sequence of Corynebacterium casei LMG S-19264T (=DSM 44701T), isolated from a smear-ripened cheese.</title>
        <authorList>
            <consortium name="US DOE Joint Genome Institute (JGI-PGF)"/>
            <person name="Walter F."/>
            <person name="Albersmeier A."/>
            <person name="Kalinowski J."/>
            <person name="Ruckert C."/>
        </authorList>
    </citation>
    <scope>NUCLEOTIDE SEQUENCE</scope>
    <source>
        <strain evidence="4">CGMCC 1.15725</strain>
    </source>
</reference>
<organism evidence="4 5">
    <name type="scientific">Aliidongia dinghuensis</name>
    <dbReference type="NCBI Taxonomy" id="1867774"/>
    <lineage>
        <taxon>Bacteria</taxon>
        <taxon>Pseudomonadati</taxon>
        <taxon>Pseudomonadota</taxon>
        <taxon>Alphaproteobacteria</taxon>
        <taxon>Rhodospirillales</taxon>
        <taxon>Dongiaceae</taxon>
        <taxon>Aliidongia</taxon>
    </lineage>
</organism>
<keyword evidence="4" id="KW-0238">DNA-binding</keyword>
<evidence type="ECO:0000313" key="5">
    <source>
        <dbReference type="Proteomes" id="UP000646365"/>
    </source>
</evidence>
<evidence type="ECO:0000259" key="3">
    <source>
        <dbReference type="PROSITE" id="PS51000"/>
    </source>
</evidence>
<dbReference type="PROSITE" id="PS52050">
    <property type="entry name" value="WYL"/>
    <property type="match status" value="1"/>
</dbReference>
<dbReference type="AlphaFoldDB" id="A0A8J3E3H4"/>
<reference evidence="4" key="2">
    <citation type="submission" date="2020-09" db="EMBL/GenBank/DDBJ databases">
        <authorList>
            <person name="Sun Q."/>
            <person name="Zhou Y."/>
        </authorList>
    </citation>
    <scope>NUCLEOTIDE SEQUENCE</scope>
    <source>
        <strain evidence="4">CGMCC 1.15725</strain>
    </source>
</reference>
<dbReference type="Proteomes" id="UP000646365">
    <property type="component" value="Unassembled WGS sequence"/>
</dbReference>
<dbReference type="Pfam" id="PF13280">
    <property type="entry name" value="WYL"/>
    <property type="match status" value="1"/>
</dbReference>
<evidence type="ECO:0000313" key="4">
    <source>
        <dbReference type="EMBL" id="GGF16443.1"/>
    </source>
</evidence>
<dbReference type="PANTHER" id="PTHR34580:SF3">
    <property type="entry name" value="PROTEIN PAFB"/>
    <property type="match status" value="1"/>
</dbReference>
<keyword evidence="2" id="KW-0804">Transcription</keyword>
<dbReference type="PANTHER" id="PTHR34580">
    <property type="match status" value="1"/>
</dbReference>
<dbReference type="InterPro" id="IPR026881">
    <property type="entry name" value="WYL_dom"/>
</dbReference>
<dbReference type="InterPro" id="IPR051534">
    <property type="entry name" value="CBASS_pafABC_assoc_protein"/>
</dbReference>
<dbReference type="InterPro" id="IPR013196">
    <property type="entry name" value="HTH_11"/>
</dbReference>
<comment type="caution">
    <text evidence="4">The sequence shown here is derived from an EMBL/GenBank/DDBJ whole genome shotgun (WGS) entry which is preliminary data.</text>
</comment>
<feature type="domain" description="HTH deoR-type" evidence="3">
    <location>
        <begin position="3"/>
        <end position="58"/>
    </location>
</feature>
<keyword evidence="1" id="KW-0805">Transcription regulation</keyword>
<gene>
    <name evidence="4" type="ORF">GCM10011611_22790</name>
</gene>